<protein>
    <submittedName>
        <fullName evidence="2">Uncharacterized protein</fullName>
    </submittedName>
</protein>
<sequence length="580" mass="63648">MLTIAFASLFWLKVTNFFELPAETEFHLETSKCFVQIQTAAPGSLGPRRSVCDPFGTVGSRITYSYFLFGVAIPSWEACRSSLDYDTGYNIGCTIFSLKQTTETPWFRCSVVVETNPDLPECLNHFSKLNVTNLNLAHYPLEVADSVRVRSSVNFVTSTTNLHIASLPETPSFTLKCSIGYSVMRANASQTGPSAVTLESSDCPSFFFSNSSIEVQAQRSALAQLLAVAPEVSAEVNSDNSSLSNVSALLTNPPSSPKTTMKVSLSSSPTTIVVSGLPDFSPTGQAAFFGHRHTEGLVTLTDDTQEALRGIIEWASDLQDSGLWVLDVTLIGLLGALDGAFRVFSSPVLMVFPTRPEILAVFTVDALQAQVRRLQAATFGPGPTLAGLIDASKVVTDDDNVTTLQISEMLDERDQWRTPEDAQLQAFGILYPLLPQGRNDQKILSDKRREEAKKLALTWGVRSEHLHSKLESACPLVAVVTVTHNFRSQVTLLWPPFKVTEEAIQSKRADDSDITYKITARAFADRNPLMEDKTISWFVDASEIESTHMGREYSFPVGATRVQLCGSRRQKLDATQKLCT</sequence>
<feature type="chain" id="PRO_5005191195" evidence="1">
    <location>
        <begin position="18"/>
        <end position="580"/>
    </location>
</feature>
<dbReference type="EMBL" id="CDMZ01002072">
    <property type="protein sequence ID" value="CEM40612.1"/>
    <property type="molecule type" value="Genomic_DNA"/>
</dbReference>
<feature type="signal peptide" evidence="1">
    <location>
        <begin position="1"/>
        <end position="17"/>
    </location>
</feature>
<evidence type="ECO:0000256" key="1">
    <source>
        <dbReference type="SAM" id="SignalP"/>
    </source>
</evidence>
<name>A0A0G4HA22_9ALVE</name>
<gene>
    <name evidence="2" type="ORF">Cvel_5994</name>
</gene>
<keyword evidence="1" id="KW-0732">Signal</keyword>
<accession>A0A0G4HA22</accession>
<organism evidence="2">
    <name type="scientific">Chromera velia CCMP2878</name>
    <dbReference type="NCBI Taxonomy" id="1169474"/>
    <lineage>
        <taxon>Eukaryota</taxon>
        <taxon>Sar</taxon>
        <taxon>Alveolata</taxon>
        <taxon>Colpodellida</taxon>
        <taxon>Chromeraceae</taxon>
        <taxon>Chromera</taxon>
    </lineage>
</organism>
<evidence type="ECO:0000313" key="2">
    <source>
        <dbReference type="EMBL" id="CEM40612.1"/>
    </source>
</evidence>
<dbReference type="VEuPathDB" id="CryptoDB:Cvel_5994"/>
<proteinExistence type="predicted"/>
<dbReference type="AlphaFoldDB" id="A0A0G4HA22"/>
<reference evidence="2" key="1">
    <citation type="submission" date="2014-11" db="EMBL/GenBank/DDBJ databases">
        <authorList>
            <person name="Otto D Thomas"/>
            <person name="Naeem Raeece"/>
        </authorList>
    </citation>
    <scope>NUCLEOTIDE SEQUENCE</scope>
</reference>